<evidence type="ECO:0008006" key="2">
    <source>
        <dbReference type="Google" id="ProtNLM"/>
    </source>
</evidence>
<proteinExistence type="predicted"/>
<dbReference type="SUPFAM" id="SSF54862">
    <property type="entry name" value="4Fe-4S ferredoxins"/>
    <property type="match status" value="1"/>
</dbReference>
<dbReference type="EMBL" id="LAZR01034411">
    <property type="protein sequence ID" value="KKL45377.1"/>
    <property type="molecule type" value="Genomic_DNA"/>
</dbReference>
<organism evidence="1">
    <name type="scientific">marine sediment metagenome</name>
    <dbReference type="NCBI Taxonomy" id="412755"/>
    <lineage>
        <taxon>unclassified sequences</taxon>
        <taxon>metagenomes</taxon>
        <taxon>ecological metagenomes</taxon>
    </lineage>
</organism>
<evidence type="ECO:0000313" key="1">
    <source>
        <dbReference type="EMBL" id="KKL45377.1"/>
    </source>
</evidence>
<dbReference type="Pfam" id="PF13370">
    <property type="entry name" value="Fer4_13"/>
    <property type="match status" value="1"/>
</dbReference>
<reference evidence="1" key="1">
    <citation type="journal article" date="2015" name="Nature">
        <title>Complex archaea that bridge the gap between prokaryotes and eukaryotes.</title>
        <authorList>
            <person name="Spang A."/>
            <person name="Saw J.H."/>
            <person name="Jorgensen S.L."/>
            <person name="Zaremba-Niedzwiedzka K."/>
            <person name="Martijn J."/>
            <person name="Lind A.E."/>
            <person name="van Eijk R."/>
            <person name="Schleper C."/>
            <person name="Guy L."/>
            <person name="Ettema T.J."/>
        </authorList>
    </citation>
    <scope>NUCLEOTIDE SEQUENCE</scope>
</reference>
<sequence length="60" mass="6525">MIRIIPGCIVCGVCEALCARVFDVRDDGAVVVAQPREADRWAVATAIMDCPVFVIEDTDE</sequence>
<name>A0A0F9F2S0_9ZZZZ</name>
<gene>
    <name evidence="1" type="ORF">LCGC14_2356320</name>
</gene>
<dbReference type="Gene3D" id="3.30.70.20">
    <property type="match status" value="1"/>
</dbReference>
<protein>
    <recommendedName>
        <fullName evidence="2">4Fe-4S ferredoxin-type domain-containing protein</fullName>
    </recommendedName>
</protein>
<comment type="caution">
    <text evidence="1">The sequence shown here is derived from an EMBL/GenBank/DDBJ whole genome shotgun (WGS) entry which is preliminary data.</text>
</comment>
<accession>A0A0F9F2S0</accession>
<dbReference type="AlphaFoldDB" id="A0A0F9F2S0"/>